<sequence>MKALLPYPIHPVSQIPELIVQGEDPWYAVKCFLHDWWCFAVTHRQELIQTPPPVGQTLTQQRWAAFCAAMVEELCNRVAFPHPSWIFQPEYILSRRWVINPYTSAGTLEPFTRRNIIISKTVLDNKYEYAAGHQKRLWTAEEMEQLEKSIQAAPHATAEERSSS</sequence>
<evidence type="ECO:0000313" key="2">
    <source>
        <dbReference type="Proteomes" id="UP000248806"/>
    </source>
</evidence>
<dbReference type="AlphaFoldDB" id="A0A326U8Z5"/>
<reference evidence="1 2" key="1">
    <citation type="submission" date="2018-06" db="EMBL/GenBank/DDBJ databases">
        <title>Genomic Encyclopedia of Archaeal and Bacterial Type Strains, Phase II (KMG-II): from individual species to whole genera.</title>
        <authorList>
            <person name="Goeker M."/>
        </authorList>
    </citation>
    <scope>NUCLEOTIDE SEQUENCE [LARGE SCALE GENOMIC DNA]</scope>
    <source>
        <strain evidence="1 2">ATCC BAA-1881</strain>
    </source>
</reference>
<organism evidence="1 2">
    <name type="scientific">Thermosporothrix hazakensis</name>
    <dbReference type="NCBI Taxonomy" id="644383"/>
    <lineage>
        <taxon>Bacteria</taxon>
        <taxon>Bacillati</taxon>
        <taxon>Chloroflexota</taxon>
        <taxon>Ktedonobacteria</taxon>
        <taxon>Ktedonobacterales</taxon>
        <taxon>Thermosporotrichaceae</taxon>
        <taxon>Thermosporothrix</taxon>
    </lineage>
</organism>
<comment type="caution">
    <text evidence="1">The sequence shown here is derived from an EMBL/GenBank/DDBJ whole genome shotgun (WGS) entry which is preliminary data.</text>
</comment>
<proteinExistence type="predicted"/>
<protein>
    <submittedName>
        <fullName evidence="1">Uncharacterized protein</fullName>
    </submittedName>
</protein>
<gene>
    <name evidence="1" type="ORF">EI42_03100</name>
</gene>
<name>A0A326U8Z5_THEHA</name>
<evidence type="ECO:0000313" key="1">
    <source>
        <dbReference type="EMBL" id="PZW28346.1"/>
    </source>
</evidence>
<keyword evidence="2" id="KW-1185">Reference proteome</keyword>
<dbReference type="RefSeq" id="WP_111323497.1">
    <property type="nucleotide sequence ID" value="NZ_BIFX01000001.1"/>
</dbReference>
<dbReference type="EMBL" id="QKUF01000010">
    <property type="protein sequence ID" value="PZW28346.1"/>
    <property type="molecule type" value="Genomic_DNA"/>
</dbReference>
<accession>A0A326U8Z5</accession>
<dbReference type="OrthoDB" id="2614981at2"/>
<dbReference type="Proteomes" id="UP000248806">
    <property type="component" value="Unassembled WGS sequence"/>
</dbReference>